<organism evidence="1 2">
    <name type="scientific">Fusarium oxysporum f. sp. cubense</name>
    <dbReference type="NCBI Taxonomy" id="61366"/>
    <lineage>
        <taxon>Eukaryota</taxon>
        <taxon>Fungi</taxon>
        <taxon>Dikarya</taxon>
        <taxon>Ascomycota</taxon>
        <taxon>Pezizomycotina</taxon>
        <taxon>Sordariomycetes</taxon>
        <taxon>Hypocreomycetidae</taxon>
        <taxon>Hypocreales</taxon>
        <taxon>Nectriaceae</taxon>
        <taxon>Fusarium</taxon>
        <taxon>Fusarium oxysporum species complex</taxon>
    </lineage>
</organism>
<gene>
    <name evidence="1" type="ORF">Focb16_v006008</name>
</gene>
<proteinExistence type="predicted"/>
<dbReference type="AlphaFoldDB" id="A0A559LKB7"/>
<evidence type="ECO:0000313" key="2">
    <source>
        <dbReference type="Proteomes" id="UP000320707"/>
    </source>
</evidence>
<sequence>MMPSPFKDTLEAIRASGGVALQNRRVGKEVRGFDFIIDTPAGLEFIAKHTVADEEIHAILYSMLPEPRLAYVKVYSDKHSPDDAFFFHSGFPSTLSLVVQLWCSNSTAIIYETSHLQSLERSFDKDISKQKGILAIHHDKLRMMNIPAKEINMDEGGIVLADSQTGFSVRKGFCICIGFISKSKIQQPDIRLREIELHKTDAMVTKLQELERKGLVLNYKWIT</sequence>
<dbReference type="EMBL" id="SRMI01000003">
    <property type="protein sequence ID" value="TVY74720.1"/>
    <property type="molecule type" value="Genomic_DNA"/>
</dbReference>
<name>A0A559LKB7_FUSOC</name>
<protein>
    <submittedName>
        <fullName evidence="1">Uncharacterized protein</fullName>
    </submittedName>
</protein>
<accession>A0A559LKB7</accession>
<reference evidence="1 2" key="1">
    <citation type="journal article" date="2019" name="Microbiol. Resour. Announc.">
        <title>High-quality draft genome sequence of Fusarium oxysporum f. sp. cubense strain 160527, a causal agent of Panama disease.</title>
        <authorList>
            <person name="Asai S."/>
            <person name="Ayukawa Y."/>
            <person name="Gan P."/>
            <person name="Masuda S."/>
            <person name="Komatsu K."/>
            <person name="Shirasu K."/>
            <person name="Arie T."/>
        </authorList>
    </citation>
    <scope>NUCLEOTIDE SEQUENCE [LARGE SCALE GENOMIC DNA]</scope>
    <source>
        <strain evidence="1 2">160527</strain>
    </source>
</reference>
<dbReference type="Proteomes" id="UP000320707">
    <property type="component" value="Unassembled WGS sequence"/>
</dbReference>
<evidence type="ECO:0000313" key="1">
    <source>
        <dbReference type="EMBL" id="TVY74720.1"/>
    </source>
</evidence>
<comment type="caution">
    <text evidence="1">The sequence shown here is derived from an EMBL/GenBank/DDBJ whole genome shotgun (WGS) entry which is preliminary data.</text>
</comment>